<keyword evidence="5" id="KW-0325">Glycoprotein</keyword>
<dbReference type="PANTHER" id="PTHR11506">
    <property type="entry name" value="LYSOSOME-ASSOCIATED MEMBRANE GLYCOPROTEIN"/>
    <property type="match status" value="1"/>
</dbReference>
<evidence type="ECO:0000256" key="3">
    <source>
        <dbReference type="ARBA" id="ARBA00022989"/>
    </source>
</evidence>
<keyword evidence="8" id="KW-1185">Reference proteome</keyword>
<dbReference type="GO" id="GO:0072594">
    <property type="term" value="P:establishment of protein localization to organelle"/>
    <property type="evidence" value="ECO:0007669"/>
    <property type="project" value="TreeGrafter"/>
</dbReference>
<keyword evidence="1 6" id="KW-0812">Transmembrane</keyword>
<dbReference type="Gene3D" id="2.40.160.110">
    <property type="match status" value="1"/>
</dbReference>
<evidence type="ECO:0000256" key="5">
    <source>
        <dbReference type="ARBA" id="ARBA00023180"/>
    </source>
</evidence>
<gene>
    <name evidence="7" type="ORF">OBRU01_16445</name>
</gene>
<keyword evidence="2" id="KW-0732">Signal</keyword>
<reference evidence="7 8" key="1">
    <citation type="journal article" date="2015" name="Genome Biol. Evol.">
        <title>The genome of winter moth (Operophtera brumata) provides a genomic perspective on sexual dimorphism and phenology.</title>
        <authorList>
            <person name="Derks M.F."/>
            <person name="Smit S."/>
            <person name="Salis L."/>
            <person name="Schijlen E."/>
            <person name="Bossers A."/>
            <person name="Mateman C."/>
            <person name="Pijl A.S."/>
            <person name="de Ridder D."/>
            <person name="Groenen M.A."/>
            <person name="Visser M.E."/>
            <person name="Megens H.J."/>
        </authorList>
    </citation>
    <scope>NUCLEOTIDE SEQUENCE [LARGE SCALE GENOMIC DNA]</scope>
    <source>
        <strain evidence="7">WM2013NL</strain>
        <tissue evidence="7">Head and thorax</tissue>
    </source>
</reference>
<dbReference type="InterPro" id="IPR002000">
    <property type="entry name" value="Lysosome-assoc_membr_glycop"/>
</dbReference>
<evidence type="ECO:0000256" key="6">
    <source>
        <dbReference type="SAM" id="Phobius"/>
    </source>
</evidence>
<evidence type="ECO:0000256" key="1">
    <source>
        <dbReference type="ARBA" id="ARBA00022692"/>
    </source>
</evidence>
<evidence type="ECO:0000313" key="8">
    <source>
        <dbReference type="Proteomes" id="UP000037510"/>
    </source>
</evidence>
<evidence type="ECO:0000256" key="2">
    <source>
        <dbReference type="ARBA" id="ARBA00022729"/>
    </source>
</evidence>
<dbReference type="AlphaFoldDB" id="A0A0L7L2R6"/>
<accession>A0A0L7L2R6</accession>
<dbReference type="Proteomes" id="UP000037510">
    <property type="component" value="Unassembled WGS sequence"/>
</dbReference>
<evidence type="ECO:0000313" key="7">
    <source>
        <dbReference type="EMBL" id="KOB69705.1"/>
    </source>
</evidence>
<dbReference type="GO" id="GO:0005886">
    <property type="term" value="C:plasma membrane"/>
    <property type="evidence" value="ECO:0007669"/>
    <property type="project" value="TreeGrafter"/>
</dbReference>
<sequence length="321" mass="35076">MGSSVYLLIYSEPATERNLETATYRLSGSGGETCILLTVDALLDISYMTKLNERAVSTYVRATYRLSGSGGETCILLTVDALLDISYMTKLNERAVSIYVRATYRLSGSGGETCILLTVNALLDISYMTKLNERAVSTYVRATYRLSGSGGETCILLTVDALLDISNMTKLNERAVSTYVGATYRLSGSGGETCILLTVDALLDISYMTKLNERADANTFVPNNAHVGGVCKEGDAETFSITFKEFSLDWYFAKMRLQPFMFKRSGEFGPPWHCSDASRARSEAAPVAVGAALAIATAGTLVGYAIWRYLKVKKVQYDTME</sequence>
<dbReference type="STRING" id="104452.A0A0L7L2R6"/>
<protein>
    <submittedName>
        <fullName evidence="7">Uncharacterized protein</fullName>
    </submittedName>
</protein>
<dbReference type="EMBL" id="JTDY01003339">
    <property type="protein sequence ID" value="KOB69705.1"/>
    <property type="molecule type" value="Genomic_DNA"/>
</dbReference>
<keyword evidence="3 6" id="KW-1133">Transmembrane helix</keyword>
<evidence type="ECO:0000256" key="4">
    <source>
        <dbReference type="ARBA" id="ARBA00023136"/>
    </source>
</evidence>
<keyword evidence="4 6" id="KW-0472">Membrane</keyword>
<dbReference type="PANTHER" id="PTHR11506:SF40">
    <property type="entry name" value="LYSOSOME-ASSOCIATED MEMBRANE GLYCOPROTEIN 5"/>
    <property type="match status" value="1"/>
</dbReference>
<dbReference type="GO" id="GO:0005765">
    <property type="term" value="C:lysosomal membrane"/>
    <property type="evidence" value="ECO:0007669"/>
    <property type="project" value="TreeGrafter"/>
</dbReference>
<dbReference type="GO" id="GO:0031902">
    <property type="term" value="C:late endosome membrane"/>
    <property type="evidence" value="ECO:0007669"/>
    <property type="project" value="TreeGrafter"/>
</dbReference>
<name>A0A0L7L2R6_OPEBR</name>
<organism evidence="7 8">
    <name type="scientific">Operophtera brumata</name>
    <name type="common">Winter moth</name>
    <name type="synonym">Phalaena brumata</name>
    <dbReference type="NCBI Taxonomy" id="104452"/>
    <lineage>
        <taxon>Eukaryota</taxon>
        <taxon>Metazoa</taxon>
        <taxon>Ecdysozoa</taxon>
        <taxon>Arthropoda</taxon>
        <taxon>Hexapoda</taxon>
        <taxon>Insecta</taxon>
        <taxon>Pterygota</taxon>
        <taxon>Neoptera</taxon>
        <taxon>Endopterygota</taxon>
        <taxon>Lepidoptera</taxon>
        <taxon>Glossata</taxon>
        <taxon>Ditrysia</taxon>
        <taxon>Geometroidea</taxon>
        <taxon>Geometridae</taxon>
        <taxon>Larentiinae</taxon>
        <taxon>Operophtera</taxon>
    </lineage>
</organism>
<proteinExistence type="predicted"/>
<feature type="transmembrane region" description="Helical" evidence="6">
    <location>
        <begin position="284"/>
        <end position="307"/>
    </location>
</feature>
<comment type="caution">
    <text evidence="7">The sequence shown here is derived from an EMBL/GenBank/DDBJ whole genome shotgun (WGS) entry which is preliminary data.</text>
</comment>